<comment type="caution">
    <text evidence="9">The sequence shown here is derived from an EMBL/GenBank/DDBJ whole genome shotgun (WGS) entry which is preliminary data.</text>
</comment>
<keyword evidence="5 7" id="KW-1133">Transmembrane helix</keyword>
<keyword evidence="3" id="KW-1003">Cell membrane</keyword>
<dbReference type="GeneID" id="29419388"/>
<keyword evidence="4 7" id="KW-0812">Transmembrane</keyword>
<feature type="transmembrane region" description="Helical" evidence="7">
    <location>
        <begin position="264"/>
        <end position="281"/>
    </location>
</feature>
<comment type="similarity">
    <text evidence="2">Belongs to the EamA transporter family.</text>
</comment>
<evidence type="ECO:0000256" key="3">
    <source>
        <dbReference type="ARBA" id="ARBA00022475"/>
    </source>
</evidence>
<evidence type="ECO:0000313" key="10">
    <source>
        <dbReference type="Proteomes" id="UP000019482"/>
    </source>
</evidence>
<dbReference type="PANTHER" id="PTHR42920:SF5">
    <property type="entry name" value="EAMA DOMAIN-CONTAINING PROTEIN"/>
    <property type="match status" value="1"/>
</dbReference>
<feature type="transmembrane region" description="Helical" evidence="7">
    <location>
        <begin position="238"/>
        <end position="258"/>
    </location>
</feature>
<feature type="transmembrane region" description="Helical" evidence="7">
    <location>
        <begin position="145"/>
        <end position="164"/>
    </location>
</feature>
<feature type="domain" description="EamA" evidence="8">
    <location>
        <begin position="147"/>
        <end position="279"/>
    </location>
</feature>
<feature type="transmembrane region" description="Helical" evidence="7">
    <location>
        <begin position="208"/>
        <end position="226"/>
    </location>
</feature>
<feature type="transmembrane region" description="Helical" evidence="7">
    <location>
        <begin position="96"/>
        <end position="114"/>
    </location>
</feature>
<organism evidence="9 10">
    <name type="scientific">Clostridium tyrobutyricum DIVETGP</name>
    <dbReference type="NCBI Taxonomy" id="1408889"/>
    <lineage>
        <taxon>Bacteria</taxon>
        <taxon>Bacillati</taxon>
        <taxon>Bacillota</taxon>
        <taxon>Clostridia</taxon>
        <taxon>Eubacteriales</taxon>
        <taxon>Clostridiaceae</taxon>
        <taxon>Clostridium</taxon>
    </lineage>
</organism>
<feature type="transmembrane region" description="Helical" evidence="7">
    <location>
        <begin position="176"/>
        <end position="196"/>
    </location>
</feature>
<dbReference type="EMBL" id="CBXI010000044">
    <property type="protein sequence ID" value="CDL92939.1"/>
    <property type="molecule type" value="Genomic_DNA"/>
</dbReference>
<feature type="domain" description="EamA" evidence="8">
    <location>
        <begin position="8"/>
        <end position="138"/>
    </location>
</feature>
<dbReference type="InterPro" id="IPR037185">
    <property type="entry name" value="EmrE-like"/>
</dbReference>
<evidence type="ECO:0000256" key="2">
    <source>
        <dbReference type="ARBA" id="ARBA00007362"/>
    </source>
</evidence>
<evidence type="ECO:0000256" key="4">
    <source>
        <dbReference type="ARBA" id="ARBA00022692"/>
    </source>
</evidence>
<dbReference type="PANTHER" id="PTHR42920">
    <property type="entry name" value="OS03G0707200 PROTEIN-RELATED"/>
    <property type="match status" value="1"/>
</dbReference>
<evidence type="ECO:0000256" key="6">
    <source>
        <dbReference type="ARBA" id="ARBA00023136"/>
    </source>
</evidence>
<proteinExistence type="inferred from homology"/>
<dbReference type="InterPro" id="IPR000620">
    <property type="entry name" value="EamA_dom"/>
</dbReference>
<dbReference type="Pfam" id="PF00892">
    <property type="entry name" value="EamA"/>
    <property type="match status" value="2"/>
</dbReference>
<evidence type="ECO:0000313" key="9">
    <source>
        <dbReference type="EMBL" id="CDL92939.1"/>
    </source>
</evidence>
<protein>
    <submittedName>
        <fullName evidence="9">Permease of the drug/metabolite transporter (DMT) superfamily</fullName>
    </submittedName>
</protein>
<feature type="transmembrane region" description="Helical" evidence="7">
    <location>
        <begin position="35"/>
        <end position="55"/>
    </location>
</feature>
<evidence type="ECO:0000256" key="7">
    <source>
        <dbReference type="SAM" id="Phobius"/>
    </source>
</evidence>
<evidence type="ECO:0000259" key="8">
    <source>
        <dbReference type="Pfam" id="PF00892"/>
    </source>
</evidence>
<keyword evidence="10" id="KW-1185">Reference proteome</keyword>
<gene>
    <name evidence="9" type="ORF">CTDIVETGP_3009</name>
</gene>
<evidence type="ECO:0000256" key="5">
    <source>
        <dbReference type="ARBA" id="ARBA00022989"/>
    </source>
</evidence>
<reference evidence="9 10" key="1">
    <citation type="journal article" date="2015" name="Genome Announc.">
        <title>Draft Genome Sequence of Clostridium tyrobutyricum Strain DIVETGP, Isolated from Cow's Milk for Grana Padano Production.</title>
        <authorList>
            <person name="Soggiu A."/>
            <person name="Piras C."/>
            <person name="Gaiarsa S."/>
            <person name="Sassera D."/>
            <person name="Roncada P."/>
            <person name="Bendixen E."/>
            <person name="Brasca M."/>
            <person name="Bonizzi L."/>
        </authorList>
    </citation>
    <scope>NUCLEOTIDE SEQUENCE [LARGE SCALE GENOMIC DNA]</scope>
    <source>
        <strain evidence="9 10">DIVETGP</strain>
    </source>
</reference>
<accession>W6NBJ9</accession>
<dbReference type="Proteomes" id="UP000019482">
    <property type="component" value="Unassembled WGS sequence"/>
</dbReference>
<sequence>MDKNMKAKGIGYLLICSLIWGSSFAVVKDSLKSLTPIWNLAIRFIFASIFMILYCHKGLKGFSKRSIKNGIILGSILFCAMFFQSEGINRTTAGKSSFITNIYVILIPFTEFFWKSKKLSLKDIIAAVICMSGIGFITLDKGIGISSGDILCLICGIIYTVYIIKIDDIPKQVPSAGIHTIQILTCGILAIIFAFLLEPFPKSVSGKAMFGTFYCGVFELGIGFLFQLKGQKIISPAISSLIMSLESITACIFSYFILGESVSFRMIIGCIMVLISILIPNQSNFKQTGKKSPNI</sequence>
<dbReference type="AlphaFoldDB" id="W6NBJ9"/>
<dbReference type="OrthoDB" id="9804865at2"/>
<dbReference type="RefSeq" id="WP_017894933.1">
    <property type="nucleotide sequence ID" value="NZ_CBXI010000044.1"/>
</dbReference>
<dbReference type="GO" id="GO:0005886">
    <property type="term" value="C:plasma membrane"/>
    <property type="evidence" value="ECO:0007669"/>
    <property type="project" value="UniProtKB-SubCell"/>
</dbReference>
<feature type="transmembrane region" description="Helical" evidence="7">
    <location>
        <begin position="121"/>
        <end position="139"/>
    </location>
</feature>
<evidence type="ECO:0000256" key="1">
    <source>
        <dbReference type="ARBA" id="ARBA00004651"/>
    </source>
</evidence>
<dbReference type="SUPFAM" id="SSF103481">
    <property type="entry name" value="Multidrug resistance efflux transporter EmrE"/>
    <property type="match status" value="2"/>
</dbReference>
<dbReference type="InterPro" id="IPR051258">
    <property type="entry name" value="Diverse_Substrate_Transporter"/>
</dbReference>
<keyword evidence="6 7" id="KW-0472">Membrane</keyword>
<name>W6NBJ9_CLOTY</name>
<feature type="transmembrane region" description="Helical" evidence="7">
    <location>
        <begin position="67"/>
        <end position="84"/>
    </location>
</feature>
<comment type="subcellular location">
    <subcellularLocation>
        <location evidence="1">Cell membrane</location>
        <topology evidence="1">Multi-pass membrane protein</topology>
    </subcellularLocation>
</comment>